<protein>
    <submittedName>
        <fullName evidence="1">Uncharacterized protein</fullName>
    </submittedName>
</protein>
<dbReference type="EMBL" id="AOII01000099">
    <property type="protein sequence ID" value="ELY73251.1"/>
    <property type="molecule type" value="Genomic_DNA"/>
</dbReference>
<dbReference type="RefSeq" id="WP_006187073.1">
    <property type="nucleotide sequence ID" value="NZ_AOII01000099.1"/>
</dbReference>
<dbReference type="PATRIC" id="fig|1227495.3.peg.3533"/>
<proteinExistence type="predicted"/>
<sequence>MSSNDTDRAPIVYLPDGTPVRVRLIGATCEGDVSGEGHYGYYLGDIDGEDPTVYFEGVPSVECVHCGDEVAQALIEDHHVNEHPMKRWNPAFYPEVFEDDDRSLETEGSNG</sequence>
<name>L9YHS0_9EURY</name>
<reference evidence="1 2" key="1">
    <citation type="journal article" date="2014" name="PLoS Genet.">
        <title>Phylogenetically driven sequencing of extremely halophilic archaea reveals strategies for static and dynamic osmo-response.</title>
        <authorList>
            <person name="Becker E.A."/>
            <person name="Seitzer P.M."/>
            <person name="Tritt A."/>
            <person name="Larsen D."/>
            <person name="Krusor M."/>
            <person name="Yao A.I."/>
            <person name="Wu D."/>
            <person name="Madern D."/>
            <person name="Eisen J.A."/>
            <person name="Darling A.E."/>
            <person name="Facciotti M.T."/>
        </authorList>
    </citation>
    <scope>NUCLEOTIDE SEQUENCE [LARGE SCALE GENOMIC DNA]</scope>
    <source>
        <strain evidence="1 2">DSM 3751</strain>
    </source>
</reference>
<organism evidence="1 2">
    <name type="scientific">Natrinema pallidum DSM 3751</name>
    <dbReference type="NCBI Taxonomy" id="1227495"/>
    <lineage>
        <taxon>Archaea</taxon>
        <taxon>Methanobacteriati</taxon>
        <taxon>Methanobacteriota</taxon>
        <taxon>Stenosarchaea group</taxon>
        <taxon>Halobacteria</taxon>
        <taxon>Halobacteriales</taxon>
        <taxon>Natrialbaceae</taxon>
        <taxon>Natrinema</taxon>
    </lineage>
</organism>
<evidence type="ECO:0000313" key="1">
    <source>
        <dbReference type="EMBL" id="ELY73251.1"/>
    </source>
</evidence>
<evidence type="ECO:0000313" key="2">
    <source>
        <dbReference type="Proteomes" id="UP000011618"/>
    </source>
</evidence>
<gene>
    <name evidence="1" type="ORF">C487_17655</name>
</gene>
<dbReference type="AlphaFoldDB" id="L9YHS0"/>
<comment type="caution">
    <text evidence="1">The sequence shown here is derived from an EMBL/GenBank/DDBJ whole genome shotgun (WGS) entry which is preliminary data.</text>
</comment>
<accession>L9YHS0</accession>
<dbReference type="OrthoDB" id="57034at1644060"/>
<dbReference type="Proteomes" id="UP000011618">
    <property type="component" value="Unassembled WGS sequence"/>
</dbReference>